<dbReference type="GO" id="GO:0008198">
    <property type="term" value="F:ferrous iron binding"/>
    <property type="evidence" value="ECO:0007669"/>
    <property type="project" value="TreeGrafter"/>
</dbReference>
<dbReference type="UniPathway" id="UPA00246"/>
<comment type="cofactor">
    <cofactor evidence="11">
        <name>Fe(2+)</name>
        <dbReference type="ChEBI" id="CHEBI:29033"/>
    </cofactor>
    <cofactor evidence="11">
        <name>Mn(2+)</name>
        <dbReference type="ChEBI" id="CHEBI:29035"/>
    </cofactor>
</comment>
<evidence type="ECO:0000256" key="3">
    <source>
        <dbReference type="ARBA" id="ARBA00004892"/>
    </source>
</evidence>
<dbReference type="PIRSF" id="PIRSF016049">
    <property type="entry name" value="Man_dehyd"/>
    <property type="match status" value="1"/>
</dbReference>
<dbReference type="NCBIfam" id="NF003027">
    <property type="entry name" value="PRK03906.1"/>
    <property type="match status" value="1"/>
</dbReference>
<dbReference type="GO" id="GO:0042840">
    <property type="term" value="P:D-glucuronate catabolic process"/>
    <property type="evidence" value="ECO:0007669"/>
    <property type="project" value="TreeGrafter"/>
</dbReference>
<evidence type="ECO:0000313" key="12">
    <source>
        <dbReference type="EMBL" id="SEG44886.1"/>
    </source>
</evidence>
<keyword evidence="7 11" id="KW-0408">Iron</keyword>
<dbReference type="EC" id="4.2.1.8" evidence="5 11"/>
<dbReference type="GO" id="GO:0008927">
    <property type="term" value="F:mannonate dehydratase activity"/>
    <property type="evidence" value="ECO:0007669"/>
    <property type="project" value="UniProtKB-UniRule"/>
</dbReference>
<dbReference type="NCBIfam" id="TIGR00695">
    <property type="entry name" value="uxuA"/>
    <property type="match status" value="1"/>
</dbReference>
<dbReference type="RefSeq" id="WP_103881111.1">
    <property type="nucleotide sequence ID" value="NZ_FNVG01000014.1"/>
</dbReference>
<sequence length="393" mass="44877">MEQTWRWYGPNDPVSLDDVRQAGATGVVSALHHIPNGEVWSKEEIIKRKELIESKGLTWSVVESVPVHEEIKTQTGNYQQWIDNYKQTLQNLADCNIKTVCYNFMPVLDWTRTDLEFEMPDGSKALRFDQIAFASFELFILKRPGAKNDYSEQEQSEAREYFEAMTEQDINKLTSNIIAGLPGAEEGYTLQEFQAQLDRYAGIDKDQLRQHMAYFLSELMPVCDETGLKMAVHPDDPPRPILGLPRIVSTIDDIAWLTNEVPSKANGITMCTGSYGVRGDNDLVNMIKEYGDRVYFTHLRSTQREDNPMSFHEAAHLEGDVDMYNVVMALLTEEKRRADNGKEQLIPMRPDHGHQMLDDLKKTTNPGYSAIGRLKGLAEVRGLEMALKRTFYK</sequence>
<keyword evidence="13" id="KW-1185">Reference proteome</keyword>
<dbReference type="Gene3D" id="3.20.20.150">
    <property type="entry name" value="Divalent-metal-dependent TIM barrel enzymes"/>
    <property type="match status" value="1"/>
</dbReference>
<evidence type="ECO:0000256" key="4">
    <source>
        <dbReference type="ARBA" id="ARBA00007389"/>
    </source>
</evidence>
<dbReference type="FunFam" id="3.20.20.150:FF:000010">
    <property type="entry name" value="Mannonate dehydratase"/>
    <property type="match status" value="1"/>
</dbReference>
<dbReference type="PANTHER" id="PTHR30387">
    <property type="entry name" value="MANNONATE DEHYDRATASE"/>
    <property type="match status" value="1"/>
</dbReference>
<comment type="catalytic activity">
    <reaction evidence="1 11">
        <text>D-mannonate = 2-dehydro-3-deoxy-D-gluconate + H2O</text>
        <dbReference type="Rhea" id="RHEA:20097"/>
        <dbReference type="ChEBI" id="CHEBI:15377"/>
        <dbReference type="ChEBI" id="CHEBI:17767"/>
        <dbReference type="ChEBI" id="CHEBI:57990"/>
        <dbReference type="EC" id="4.2.1.8"/>
    </reaction>
</comment>
<dbReference type="AlphaFoldDB" id="A0A1H6AAW0"/>
<dbReference type="EMBL" id="FNVG01000014">
    <property type="protein sequence ID" value="SEG44886.1"/>
    <property type="molecule type" value="Genomic_DNA"/>
</dbReference>
<evidence type="ECO:0000256" key="10">
    <source>
        <dbReference type="ARBA" id="ARBA00033474"/>
    </source>
</evidence>
<evidence type="ECO:0000256" key="1">
    <source>
        <dbReference type="ARBA" id="ARBA00001794"/>
    </source>
</evidence>
<dbReference type="InterPro" id="IPR036237">
    <property type="entry name" value="Xyl_isomerase-like_sf"/>
</dbReference>
<comment type="function">
    <text evidence="2 11">Catalyzes the dehydration of D-mannonate.</text>
</comment>
<evidence type="ECO:0000256" key="2">
    <source>
        <dbReference type="ARBA" id="ARBA00002713"/>
    </source>
</evidence>
<evidence type="ECO:0000256" key="11">
    <source>
        <dbReference type="HAMAP-Rule" id="MF_00106"/>
    </source>
</evidence>
<dbReference type="GO" id="GO:0030145">
    <property type="term" value="F:manganese ion binding"/>
    <property type="evidence" value="ECO:0007669"/>
    <property type="project" value="TreeGrafter"/>
</dbReference>
<evidence type="ECO:0000313" key="13">
    <source>
        <dbReference type="Proteomes" id="UP000236721"/>
    </source>
</evidence>
<protein>
    <recommendedName>
        <fullName evidence="6 11">Mannonate dehydratase</fullName>
        <ecNumber evidence="5 11">4.2.1.8</ecNumber>
    </recommendedName>
    <alternativeName>
        <fullName evidence="10 11">D-mannonate hydro-lyase</fullName>
    </alternativeName>
</protein>
<comment type="pathway">
    <text evidence="3 11">Carbohydrate metabolism; pentose and glucuronate interconversion.</text>
</comment>
<comment type="similarity">
    <text evidence="4 11">Belongs to the mannonate dehydratase family.</text>
</comment>
<dbReference type="HAMAP" id="MF_00106">
    <property type="entry name" value="UxuA"/>
    <property type="match status" value="1"/>
</dbReference>
<dbReference type="InterPro" id="IPR004628">
    <property type="entry name" value="Man_deHydtase"/>
</dbReference>
<dbReference type="SUPFAM" id="SSF51658">
    <property type="entry name" value="Xylose isomerase-like"/>
    <property type="match status" value="1"/>
</dbReference>
<evidence type="ECO:0000256" key="8">
    <source>
        <dbReference type="ARBA" id="ARBA00023211"/>
    </source>
</evidence>
<dbReference type="PANTHER" id="PTHR30387:SF2">
    <property type="entry name" value="MANNONATE DEHYDRATASE"/>
    <property type="match status" value="1"/>
</dbReference>
<dbReference type="Proteomes" id="UP000236721">
    <property type="component" value="Unassembled WGS sequence"/>
</dbReference>
<gene>
    <name evidence="11" type="primary">uxuA</name>
    <name evidence="12" type="ORF">SAMN04488244_11493</name>
</gene>
<organism evidence="12 13">
    <name type="scientific">Vibrio hangzhouensis</name>
    <dbReference type="NCBI Taxonomy" id="462991"/>
    <lineage>
        <taxon>Bacteria</taxon>
        <taxon>Pseudomonadati</taxon>
        <taxon>Pseudomonadota</taxon>
        <taxon>Gammaproteobacteria</taxon>
        <taxon>Vibrionales</taxon>
        <taxon>Vibrionaceae</taxon>
        <taxon>Vibrio</taxon>
    </lineage>
</organism>
<proteinExistence type="inferred from homology"/>
<reference evidence="13" key="1">
    <citation type="submission" date="2016-10" db="EMBL/GenBank/DDBJ databases">
        <authorList>
            <person name="Varghese N."/>
            <person name="Submissions S."/>
        </authorList>
    </citation>
    <scope>NUCLEOTIDE SEQUENCE [LARGE SCALE GENOMIC DNA]</scope>
    <source>
        <strain evidence="13">CGMCC 1.7062</strain>
    </source>
</reference>
<evidence type="ECO:0000256" key="7">
    <source>
        <dbReference type="ARBA" id="ARBA00023004"/>
    </source>
</evidence>
<keyword evidence="9 11" id="KW-0456">Lyase</keyword>
<evidence type="ECO:0000256" key="9">
    <source>
        <dbReference type="ARBA" id="ARBA00023239"/>
    </source>
</evidence>
<dbReference type="Pfam" id="PF03786">
    <property type="entry name" value="UxuA"/>
    <property type="match status" value="1"/>
</dbReference>
<evidence type="ECO:0000256" key="6">
    <source>
        <dbReference type="ARBA" id="ARBA00016339"/>
    </source>
</evidence>
<accession>A0A1H6AAW0</accession>
<keyword evidence="8 11" id="KW-0464">Manganese</keyword>
<name>A0A1H6AAW0_9VIBR</name>
<evidence type="ECO:0000256" key="5">
    <source>
        <dbReference type="ARBA" id="ARBA00012927"/>
    </source>
</evidence>
<dbReference type="OrthoDB" id="9780250at2"/>